<feature type="region of interest" description="Disordered" evidence="1">
    <location>
        <begin position="31"/>
        <end position="52"/>
    </location>
</feature>
<dbReference type="Proteomes" id="UP001590951">
    <property type="component" value="Unassembled WGS sequence"/>
</dbReference>
<proteinExistence type="predicted"/>
<protein>
    <submittedName>
        <fullName evidence="2">Uncharacterized protein</fullName>
    </submittedName>
</protein>
<evidence type="ECO:0000313" key="2">
    <source>
        <dbReference type="EMBL" id="KAL2053693.1"/>
    </source>
</evidence>
<name>A0ABR4BCQ0_9LECA</name>
<evidence type="ECO:0000256" key="1">
    <source>
        <dbReference type="SAM" id="MobiDB-lite"/>
    </source>
</evidence>
<sequence length="52" mass="6492">MLPECNWITTYCARHKRATWYYSFMGRKEDRDKFSKDKKERRGGFPRREEDD</sequence>
<accession>A0ABR4BCQ0</accession>
<comment type="caution">
    <text evidence="2">The sequence shown here is derived from an EMBL/GenBank/DDBJ whole genome shotgun (WGS) entry which is preliminary data.</text>
</comment>
<reference evidence="2 3" key="1">
    <citation type="submission" date="2024-09" db="EMBL/GenBank/DDBJ databases">
        <title>Rethinking Asexuality: The Enigmatic Case of Functional Sexual Genes in Lepraria (Stereocaulaceae).</title>
        <authorList>
            <person name="Doellman M."/>
            <person name="Sun Y."/>
            <person name="Barcenas-Pena A."/>
            <person name="Lumbsch H.T."/>
            <person name="Grewe F."/>
        </authorList>
    </citation>
    <scope>NUCLEOTIDE SEQUENCE [LARGE SCALE GENOMIC DNA]</scope>
    <source>
        <strain evidence="2 3">Grewe 0041</strain>
    </source>
</reference>
<dbReference type="EMBL" id="JBHFEH010000019">
    <property type="protein sequence ID" value="KAL2053693.1"/>
    <property type="molecule type" value="Genomic_DNA"/>
</dbReference>
<gene>
    <name evidence="2" type="ORF">ABVK25_005997</name>
</gene>
<organism evidence="2 3">
    <name type="scientific">Lepraria finkii</name>
    <dbReference type="NCBI Taxonomy" id="1340010"/>
    <lineage>
        <taxon>Eukaryota</taxon>
        <taxon>Fungi</taxon>
        <taxon>Dikarya</taxon>
        <taxon>Ascomycota</taxon>
        <taxon>Pezizomycotina</taxon>
        <taxon>Lecanoromycetes</taxon>
        <taxon>OSLEUM clade</taxon>
        <taxon>Lecanoromycetidae</taxon>
        <taxon>Lecanorales</taxon>
        <taxon>Lecanorineae</taxon>
        <taxon>Stereocaulaceae</taxon>
        <taxon>Lepraria</taxon>
    </lineage>
</organism>
<evidence type="ECO:0000313" key="3">
    <source>
        <dbReference type="Proteomes" id="UP001590951"/>
    </source>
</evidence>
<keyword evidence="3" id="KW-1185">Reference proteome</keyword>